<dbReference type="CDD" id="cd00463">
    <property type="entry name" value="Ribosomal_L31e"/>
    <property type="match status" value="1"/>
</dbReference>
<dbReference type="GO" id="GO:0003735">
    <property type="term" value="F:structural constituent of ribosome"/>
    <property type="evidence" value="ECO:0007669"/>
    <property type="project" value="InterPro"/>
</dbReference>
<dbReference type="GeneID" id="14870715"/>
<evidence type="ECO:0000313" key="5">
    <source>
        <dbReference type="Proteomes" id="UP000007797"/>
    </source>
</evidence>
<sequence length="120" mass="13780">MSTKKVERTEKGPVAREYTINLQKDLKKICIFRRAPRAIKLIKKFAQKNMKTNVVLIDDKLNKYIWAHGIKTTPNRVRVVLQRKRAESGEDETQKMITVASLVPDVASFKNLKTKVVTAN</sequence>
<dbReference type="AlphaFoldDB" id="F4Q1L9"/>
<dbReference type="EMBL" id="GL883018">
    <property type="protein sequence ID" value="EGG18720.1"/>
    <property type="molecule type" value="Genomic_DNA"/>
</dbReference>
<evidence type="ECO:0000256" key="1">
    <source>
        <dbReference type="ARBA" id="ARBA00010808"/>
    </source>
</evidence>
<dbReference type="PANTHER" id="PTHR10956">
    <property type="entry name" value="60S RIBOSOMAL PROTEIN L31"/>
    <property type="match status" value="1"/>
</dbReference>
<dbReference type="InterPro" id="IPR023621">
    <property type="entry name" value="Ribosomal_eL31_dom_sf"/>
</dbReference>
<dbReference type="STRING" id="1054147.F4Q1L9"/>
<proteinExistence type="inferred from homology"/>
<evidence type="ECO:0000256" key="3">
    <source>
        <dbReference type="ARBA" id="ARBA00023274"/>
    </source>
</evidence>
<dbReference type="RefSeq" id="XP_004366624.1">
    <property type="nucleotide sequence ID" value="XM_004366567.1"/>
</dbReference>
<accession>F4Q1L9</accession>
<evidence type="ECO:0000256" key="2">
    <source>
        <dbReference type="ARBA" id="ARBA00022980"/>
    </source>
</evidence>
<protein>
    <submittedName>
        <fullName evidence="4">S60 ribosomal protein L31</fullName>
    </submittedName>
</protein>
<comment type="similarity">
    <text evidence="1">Belongs to the eukaryotic ribosomal protein eL31 family.</text>
</comment>
<gene>
    <name evidence="4" type="primary">rpl31</name>
    <name evidence="4" type="ORF">DFA_04216</name>
</gene>
<dbReference type="GO" id="GO:0002181">
    <property type="term" value="P:cytoplasmic translation"/>
    <property type="evidence" value="ECO:0007669"/>
    <property type="project" value="TreeGrafter"/>
</dbReference>
<organism evidence="4 5">
    <name type="scientific">Cavenderia fasciculata</name>
    <name type="common">Slime mold</name>
    <name type="synonym">Dictyostelium fasciculatum</name>
    <dbReference type="NCBI Taxonomy" id="261658"/>
    <lineage>
        <taxon>Eukaryota</taxon>
        <taxon>Amoebozoa</taxon>
        <taxon>Evosea</taxon>
        <taxon>Eumycetozoa</taxon>
        <taxon>Dictyostelia</taxon>
        <taxon>Acytosteliales</taxon>
        <taxon>Cavenderiaceae</taxon>
        <taxon>Cavenderia</taxon>
    </lineage>
</organism>
<dbReference type="PANTHER" id="PTHR10956:SF0">
    <property type="entry name" value="60S RIBOSOMAL PROTEIN L31"/>
    <property type="match status" value="1"/>
</dbReference>
<evidence type="ECO:0000313" key="4">
    <source>
        <dbReference type="EMBL" id="EGG18720.1"/>
    </source>
</evidence>
<dbReference type="KEGG" id="dfa:DFA_04216"/>
<dbReference type="InterPro" id="IPR000054">
    <property type="entry name" value="Ribosomal_eL31"/>
</dbReference>
<dbReference type="SUPFAM" id="SSF54575">
    <property type="entry name" value="Ribosomal protein L31e"/>
    <property type="match status" value="1"/>
</dbReference>
<dbReference type="Proteomes" id="UP000007797">
    <property type="component" value="Unassembled WGS sequence"/>
</dbReference>
<dbReference type="GO" id="GO:0022625">
    <property type="term" value="C:cytosolic large ribosomal subunit"/>
    <property type="evidence" value="ECO:0007669"/>
    <property type="project" value="TreeGrafter"/>
</dbReference>
<keyword evidence="5" id="KW-1185">Reference proteome</keyword>
<dbReference type="Gene3D" id="3.10.440.10">
    <property type="match status" value="1"/>
</dbReference>
<dbReference type="FunFam" id="3.10.440.10:FF:000001">
    <property type="entry name" value="60S ribosomal protein L31"/>
    <property type="match status" value="1"/>
</dbReference>
<keyword evidence="3" id="KW-0687">Ribonucleoprotein</keyword>
<reference evidence="5" key="1">
    <citation type="journal article" date="2011" name="Genome Res.">
        <title>Phylogeny-wide analysis of social amoeba genomes highlights ancient origins for complex intercellular communication.</title>
        <authorList>
            <person name="Heidel A.J."/>
            <person name="Lawal H.M."/>
            <person name="Felder M."/>
            <person name="Schilde C."/>
            <person name="Helps N.R."/>
            <person name="Tunggal B."/>
            <person name="Rivero F."/>
            <person name="John U."/>
            <person name="Schleicher M."/>
            <person name="Eichinger L."/>
            <person name="Platzer M."/>
            <person name="Noegel A.A."/>
            <person name="Schaap P."/>
            <person name="Gloeckner G."/>
        </authorList>
    </citation>
    <scope>NUCLEOTIDE SEQUENCE [LARGE SCALE GENOMIC DNA]</scope>
    <source>
        <strain evidence="5">SH3</strain>
    </source>
</reference>
<dbReference type="OMA" id="FKTGCHY"/>
<dbReference type="SMART" id="SM01380">
    <property type="entry name" value="Ribosomal_L31e"/>
    <property type="match status" value="1"/>
</dbReference>
<dbReference type="OrthoDB" id="9739313at2759"/>
<keyword evidence="2 4" id="KW-0689">Ribosomal protein</keyword>
<dbReference type="Pfam" id="PF01198">
    <property type="entry name" value="Ribosomal_L31e"/>
    <property type="match status" value="1"/>
</dbReference>
<name>F4Q1L9_CACFS</name>